<proteinExistence type="predicted"/>
<evidence type="ECO:0000313" key="1">
    <source>
        <dbReference type="EMBL" id="KAH7934117.1"/>
    </source>
</evidence>
<keyword evidence="2" id="KW-1185">Reference proteome</keyword>
<organism evidence="1 2">
    <name type="scientific">Dermacentor silvarum</name>
    <name type="common">Tick</name>
    <dbReference type="NCBI Taxonomy" id="543639"/>
    <lineage>
        <taxon>Eukaryota</taxon>
        <taxon>Metazoa</taxon>
        <taxon>Ecdysozoa</taxon>
        <taxon>Arthropoda</taxon>
        <taxon>Chelicerata</taxon>
        <taxon>Arachnida</taxon>
        <taxon>Acari</taxon>
        <taxon>Parasitiformes</taxon>
        <taxon>Ixodida</taxon>
        <taxon>Ixodoidea</taxon>
        <taxon>Ixodidae</taxon>
        <taxon>Rhipicephalinae</taxon>
        <taxon>Dermacentor</taxon>
    </lineage>
</organism>
<comment type="caution">
    <text evidence="1">The sequence shown here is derived from an EMBL/GenBank/DDBJ whole genome shotgun (WGS) entry which is preliminary data.</text>
</comment>
<dbReference type="EMBL" id="CM023478">
    <property type="protein sequence ID" value="KAH7934117.1"/>
    <property type="molecule type" value="Genomic_DNA"/>
</dbReference>
<protein>
    <submittedName>
        <fullName evidence="1">Uncharacterized protein</fullName>
    </submittedName>
</protein>
<name>A0ACB8C5H4_DERSI</name>
<dbReference type="Proteomes" id="UP000821865">
    <property type="component" value="Chromosome 9"/>
</dbReference>
<sequence>MWESKPNSILVLTQLSEMSMSTVTPSPSDRMAQREHKRMIVRAGIAVIILLLIIDAILLYMWLTAEPKEELSFPGMDTASDRRQRQGMCNSSGCLWLQQYLRGRNSGSGHIHSQSQRGGRPGPCDDFHEHVCGSRGHSLYRDGMARLMVAVAGKVTERLHVIPGSGSGRAEAAGTGDPDEDHAVVLQHACGEIRGEDCPSSFPEAPFRISERFFRANRSATIDDYAAFVQSLAPDLQSDKRLNFSELGMVRTFPRRWISTACHWVELSARCHLERSLRFRGSGSLTLYQQLWKLLYFAPFLGDHVRFLEDRKTLVLPLGLLGLFLNSMSTVEPILVPALGRPVLRELMPTRHGPYSWRRRNEQRLEAIVDCIAAGLDVAGAEQDARALAMEVTLESGALEPLFALYDRRLHDEHGRGVRLHPDYSNAELFFVLWALGHCGERDAAILVNGALRNFAPFSRAFQCAVNQAMWTGHRCPFWH</sequence>
<reference evidence="1" key="1">
    <citation type="submission" date="2020-05" db="EMBL/GenBank/DDBJ databases">
        <title>Large-scale comparative analyses of tick genomes elucidate their genetic diversity and vector capacities.</title>
        <authorList>
            <person name="Jia N."/>
            <person name="Wang J."/>
            <person name="Shi W."/>
            <person name="Du L."/>
            <person name="Sun Y."/>
            <person name="Zhan W."/>
            <person name="Jiang J."/>
            <person name="Wang Q."/>
            <person name="Zhang B."/>
            <person name="Ji P."/>
            <person name="Sakyi L.B."/>
            <person name="Cui X."/>
            <person name="Yuan T."/>
            <person name="Jiang B."/>
            <person name="Yang W."/>
            <person name="Lam T.T.-Y."/>
            <person name="Chang Q."/>
            <person name="Ding S."/>
            <person name="Wang X."/>
            <person name="Zhu J."/>
            <person name="Ruan X."/>
            <person name="Zhao L."/>
            <person name="Wei J."/>
            <person name="Que T."/>
            <person name="Du C."/>
            <person name="Cheng J."/>
            <person name="Dai P."/>
            <person name="Han X."/>
            <person name="Huang E."/>
            <person name="Gao Y."/>
            <person name="Liu J."/>
            <person name="Shao H."/>
            <person name="Ye R."/>
            <person name="Li L."/>
            <person name="Wei W."/>
            <person name="Wang X."/>
            <person name="Wang C."/>
            <person name="Yang T."/>
            <person name="Huo Q."/>
            <person name="Li W."/>
            <person name="Guo W."/>
            <person name="Chen H."/>
            <person name="Zhou L."/>
            <person name="Ni X."/>
            <person name="Tian J."/>
            <person name="Zhou Y."/>
            <person name="Sheng Y."/>
            <person name="Liu T."/>
            <person name="Pan Y."/>
            <person name="Xia L."/>
            <person name="Li J."/>
            <person name="Zhao F."/>
            <person name="Cao W."/>
        </authorList>
    </citation>
    <scope>NUCLEOTIDE SEQUENCE</scope>
    <source>
        <strain evidence="1">Dsil-2018</strain>
    </source>
</reference>
<evidence type="ECO:0000313" key="2">
    <source>
        <dbReference type="Proteomes" id="UP000821865"/>
    </source>
</evidence>
<gene>
    <name evidence="1" type="ORF">HPB49_021632</name>
</gene>
<accession>A0ACB8C5H4</accession>